<comment type="caution">
    <text evidence="1">The sequence shown here is derived from an EMBL/GenBank/DDBJ whole genome shotgun (WGS) entry which is preliminary data.</text>
</comment>
<organism evidence="1 2">
    <name type="scientific">Brucella cytisi</name>
    <dbReference type="NCBI Taxonomy" id="407152"/>
    <lineage>
        <taxon>Bacteria</taxon>
        <taxon>Pseudomonadati</taxon>
        <taxon>Pseudomonadota</taxon>
        <taxon>Alphaproteobacteria</taxon>
        <taxon>Hyphomicrobiales</taxon>
        <taxon>Brucellaceae</taxon>
        <taxon>Brucella/Ochrobactrum group</taxon>
        <taxon>Brucella</taxon>
    </lineage>
</organism>
<proteinExistence type="predicted"/>
<name>A0A1J6HE61_9HYPH</name>
<dbReference type="EMBL" id="MOEC01000040">
    <property type="protein sequence ID" value="OIS90793.1"/>
    <property type="molecule type" value="Genomic_DNA"/>
</dbReference>
<dbReference type="Proteomes" id="UP000182985">
    <property type="component" value="Unassembled WGS sequence"/>
</dbReference>
<accession>A0A1J6HE61</accession>
<reference evidence="1 2" key="1">
    <citation type="submission" date="2016-10" db="EMBL/GenBank/DDBJ databases">
        <title>The Draft Genome Sequence of the Potato Rhizosphere Bacteria Ochrobactrum sp. IPA7.2.</title>
        <authorList>
            <person name="Gogoleva N.E."/>
            <person name="Khlopko Y.A."/>
            <person name="Burygin G.L."/>
            <person name="Plotnikov A.O."/>
        </authorList>
    </citation>
    <scope>NUCLEOTIDE SEQUENCE [LARGE SCALE GENOMIC DNA]</scope>
    <source>
        <strain evidence="1 2">IPA7.2</strain>
    </source>
</reference>
<sequence length="239" mass="26185">MREIRSSGSVRGGDGNVPTYSAQRMIANPELAGIVGDNDGIAQQAVVANRTPDARFRDGPNHVLIEDVDTFLRQVFQKGDLVAKALRCACLQPGDDCRIHAMSRLQIIRSSIVKHIILIIAAQERQEVQAGFCFRGAKDGKMLAANMGGIEVITRMTGPGVIDRYIGFRHQASMQNGSILSNKAIQHPGEQTHNLAFGDVHADVIKQGRQPLRCDLTLRMQHQAEPPEVWAITTDDSGR</sequence>
<evidence type="ECO:0000313" key="1">
    <source>
        <dbReference type="EMBL" id="OIS90793.1"/>
    </source>
</evidence>
<dbReference type="AlphaFoldDB" id="A0A1J6HE61"/>
<keyword evidence="2" id="KW-1185">Reference proteome</keyword>
<gene>
    <name evidence="1" type="ORF">BLA27_24595</name>
</gene>
<protein>
    <submittedName>
        <fullName evidence="1">Uncharacterized protein</fullName>
    </submittedName>
</protein>
<evidence type="ECO:0000313" key="2">
    <source>
        <dbReference type="Proteomes" id="UP000182985"/>
    </source>
</evidence>